<dbReference type="AlphaFoldDB" id="A0A5C3LTH7"/>
<sequence>MSIHQQRNFRWCKETHYPLATTQSLGLHLPCIVAILKASLITPKGPLSVSASRPQSPTSLTSVGLPVQPSNDRLYNHRPIVTFGLTVVQSSRFEQPPSFQQESGQQVLSALLTHPNLGTMFCRHNWTNYGYEPEDYEVGIRYCLCIVGPKLKKAKENVKFLELTLCREGLGYDWTGRDCASLTSTVTTTITFTALLTLSNLSRTLSSQTLKSIGSASPLVVPTLRSLKLTLDNATVHVLLTWET</sequence>
<protein>
    <submittedName>
        <fullName evidence="1">Uncharacterized protein</fullName>
    </submittedName>
</protein>
<name>A0A5C3LTH7_9AGAR</name>
<accession>A0A5C3LTH7</accession>
<evidence type="ECO:0000313" key="2">
    <source>
        <dbReference type="Proteomes" id="UP000308652"/>
    </source>
</evidence>
<dbReference type="EMBL" id="ML213619">
    <property type="protein sequence ID" value="TFK35693.1"/>
    <property type="molecule type" value="Genomic_DNA"/>
</dbReference>
<evidence type="ECO:0000313" key="1">
    <source>
        <dbReference type="EMBL" id="TFK35693.1"/>
    </source>
</evidence>
<dbReference type="Proteomes" id="UP000308652">
    <property type="component" value="Unassembled WGS sequence"/>
</dbReference>
<proteinExistence type="predicted"/>
<reference evidence="1 2" key="1">
    <citation type="journal article" date="2019" name="Nat. Ecol. Evol.">
        <title>Megaphylogeny resolves global patterns of mushroom evolution.</title>
        <authorList>
            <person name="Varga T."/>
            <person name="Krizsan K."/>
            <person name="Foldi C."/>
            <person name="Dima B."/>
            <person name="Sanchez-Garcia M."/>
            <person name="Sanchez-Ramirez S."/>
            <person name="Szollosi G.J."/>
            <person name="Szarkandi J.G."/>
            <person name="Papp V."/>
            <person name="Albert L."/>
            <person name="Andreopoulos W."/>
            <person name="Angelini C."/>
            <person name="Antonin V."/>
            <person name="Barry K.W."/>
            <person name="Bougher N.L."/>
            <person name="Buchanan P."/>
            <person name="Buyck B."/>
            <person name="Bense V."/>
            <person name="Catcheside P."/>
            <person name="Chovatia M."/>
            <person name="Cooper J."/>
            <person name="Damon W."/>
            <person name="Desjardin D."/>
            <person name="Finy P."/>
            <person name="Geml J."/>
            <person name="Haridas S."/>
            <person name="Hughes K."/>
            <person name="Justo A."/>
            <person name="Karasinski D."/>
            <person name="Kautmanova I."/>
            <person name="Kiss B."/>
            <person name="Kocsube S."/>
            <person name="Kotiranta H."/>
            <person name="LaButti K.M."/>
            <person name="Lechner B.E."/>
            <person name="Liimatainen K."/>
            <person name="Lipzen A."/>
            <person name="Lukacs Z."/>
            <person name="Mihaltcheva S."/>
            <person name="Morgado L.N."/>
            <person name="Niskanen T."/>
            <person name="Noordeloos M.E."/>
            <person name="Ohm R.A."/>
            <person name="Ortiz-Santana B."/>
            <person name="Ovrebo C."/>
            <person name="Racz N."/>
            <person name="Riley R."/>
            <person name="Savchenko A."/>
            <person name="Shiryaev A."/>
            <person name="Soop K."/>
            <person name="Spirin V."/>
            <person name="Szebenyi C."/>
            <person name="Tomsovsky M."/>
            <person name="Tulloss R.E."/>
            <person name="Uehling J."/>
            <person name="Grigoriev I.V."/>
            <person name="Vagvolgyi C."/>
            <person name="Papp T."/>
            <person name="Martin F.M."/>
            <person name="Miettinen O."/>
            <person name="Hibbett D.S."/>
            <person name="Nagy L.G."/>
        </authorList>
    </citation>
    <scope>NUCLEOTIDE SEQUENCE [LARGE SCALE GENOMIC DNA]</scope>
    <source>
        <strain evidence="1 2">CBS 166.37</strain>
    </source>
</reference>
<gene>
    <name evidence="1" type="ORF">BDQ12DRAFT_737405</name>
</gene>
<organism evidence="1 2">
    <name type="scientific">Crucibulum laeve</name>
    <dbReference type="NCBI Taxonomy" id="68775"/>
    <lineage>
        <taxon>Eukaryota</taxon>
        <taxon>Fungi</taxon>
        <taxon>Dikarya</taxon>
        <taxon>Basidiomycota</taxon>
        <taxon>Agaricomycotina</taxon>
        <taxon>Agaricomycetes</taxon>
        <taxon>Agaricomycetidae</taxon>
        <taxon>Agaricales</taxon>
        <taxon>Agaricineae</taxon>
        <taxon>Nidulariaceae</taxon>
        <taxon>Crucibulum</taxon>
    </lineage>
</organism>
<dbReference type="OrthoDB" id="3258324at2759"/>
<keyword evidence="2" id="KW-1185">Reference proteome</keyword>